<comment type="caution">
    <text evidence="1">The sequence shown here is derived from an EMBL/GenBank/DDBJ whole genome shotgun (WGS) entry which is preliminary data.</text>
</comment>
<proteinExistence type="predicted"/>
<gene>
    <name evidence="1" type="ORF">TSAR_004066</name>
</gene>
<evidence type="ECO:0000313" key="2">
    <source>
        <dbReference type="Proteomes" id="UP000215335"/>
    </source>
</evidence>
<protein>
    <submittedName>
        <fullName evidence="1">Uncharacterized protein</fullName>
    </submittedName>
</protein>
<dbReference type="EMBL" id="NNAY01001710">
    <property type="protein sequence ID" value="OXU23159.1"/>
    <property type="molecule type" value="Genomic_DNA"/>
</dbReference>
<evidence type="ECO:0000313" key="1">
    <source>
        <dbReference type="EMBL" id="OXU23159.1"/>
    </source>
</evidence>
<accession>A0A232EY12</accession>
<reference evidence="1 2" key="1">
    <citation type="journal article" date="2017" name="Curr. Biol.">
        <title>The Evolution of Venom by Co-option of Single-Copy Genes.</title>
        <authorList>
            <person name="Martinson E.O."/>
            <person name="Mrinalini"/>
            <person name="Kelkar Y.D."/>
            <person name="Chang C.H."/>
            <person name="Werren J.H."/>
        </authorList>
    </citation>
    <scope>NUCLEOTIDE SEQUENCE [LARGE SCALE GENOMIC DNA]</scope>
    <source>
        <strain evidence="1 2">Alberta</strain>
        <tissue evidence="1">Whole body</tissue>
    </source>
</reference>
<organism evidence="1 2">
    <name type="scientific">Trichomalopsis sarcophagae</name>
    <dbReference type="NCBI Taxonomy" id="543379"/>
    <lineage>
        <taxon>Eukaryota</taxon>
        <taxon>Metazoa</taxon>
        <taxon>Ecdysozoa</taxon>
        <taxon>Arthropoda</taxon>
        <taxon>Hexapoda</taxon>
        <taxon>Insecta</taxon>
        <taxon>Pterygota</taxon>
        <taxon>Neoptera</taxon>
        <taxon>Endopterygota</taxon>
        <taxon>Hymenoptera</taxon>
        <taxon>Apocrita</taxon>
        <taxon>Proctotrupomorpha</taxon>
        <taxon>Chalcidoidea</taxon>
        <taxon>Pteromalidae</taxon>
        <taxon>Pteromalinae</taxon>
        <taxon>Trichomalopsis</taxon>
    </lineage>
</organism>
<dbReference type="Proteomes" id="UP000215335">
    <property type="component" value="Unassembled WGS sequence"/>
</dbReference>
<sequence>MADICSSNNKFLSATTESICWQWENNTEFSTQEDTHCNDNVILDILKNLSSKADKKLEDRLFESVDAHVVMSYGELFLVCLNYCLSGKLPFTEIWQWENNTEFSTQEDNHCNDNIIFDILKNLSSKADKKLEDRLFESVDAHVDMSYGELFLVCLNYCLSGKLPFTEIMADICSSNNKFLSATTESICWQWENNTEFSTQEDTHCNDNVILDILKNLSSKADKKLEDRLFESVDAHVVMSYGELFLVCLNYCLSDYMHCVLAGVVTQLTDCILCDLPNSDIEKIDQLLINIKEPN</sequence>
<keyword evidence="2" id="KW-1185">Reference proteome</keyword>
<name>A0A232EY12_9HYME</name>
<dbReference type="AlphaFoldDB" id="A0A232EY12"/>